<dbReference type="InterPro" id="IPR023780">
    <property type="entry name" value="Chromo_domain"/>
</dbReference>
<protein>
    <recommendedName>
        <fullName evidence="5">Chromo domain-containing protein</fullName>
    </recommendedName>
</protein>
<name>A0A6A6HNY9_VIRVR</name>
<reference evidence="6" key="1">
    <citation type="journal article" date="2020" name="Stud. Mycol.">
        <title>101 Dothideomycetes genomes: a test case for predicting lifestyles and emergence of pathogens.</title>
        <authorList>
            <person name="Haridas S."/>
            <person name="Albert R."/>
            <person name="Binder M."/>
            <person name="Bloem J."/>
            <person name="Labutti K."/>
            <person name="Salamov A."/>
            <person name="Andreopoulos B."/>
            <person name="Baker S."/>
            <person name="Barry K."/>
            <person name="Bills G."/>
            <person name="Bluhm B."/>
            <person name="Cannon C."/>
            <person name="Castanera R."/>
            <person name="Culley D."/>
            <person name="Daum C."/>
            <person name="Ezra D."/>
            <person name="Gonzalez J."/>
            <person name="Henrissat B."/>
            <person name="Kuo A."/>
            <person name="Liang C."/>
            <person name="Lipzen A."/>
            <person name="Lutzoni F."/>
            <person name="Magnuson J."/>
            <person name="Mondo S."/>
            <person name="Nolan M."/>
            <person name="Ohm R."/>
            <person name="Pangilinan J."/>
            <person name="Park H.-J."/>
            <person name="Ramirez L."/>
            <person name="Alfaro M."/>
            <person name="Sun H."/>
            <person name="Tritt A."/>
            <person name="Yoshinaga Y."/>
            <person name="Zwiers L.-H."/>
            <person name="Turgeon B."/>
            <person name="Goodwin S."/>
            <person name="Spatafora J."/>
            <person name="Crous P."/>
            <person name="Grigoriev I."/>
        </authorList>
    </citation>
    <scope>NUCLEOTIDE SEQUENCE</scope>
    <source>
        <strain evidence="6">Tuck. ex Michener</strain>
    </source>
</reference>
<keyword evidence="3" id="KW-0539">Nucleus</keyword>
<dbReference type="InterPro" id="IPR017984">
    <property type="entry name" value="Chromo_dom_subgr"/>
</dbReference>
<dbReference type="PRINTS" id="PR00504">
    <property type="entry name" value="CHROMODOMAIN"/>
</dbReference>
<evidence type="ECO:0000256" key="1">
    <source>
        <dbReference type="ARBA" id="ARBA00004123"/>
    </source>
</evidence>
<feature type="compositionally biased region" description="Basic and acidic residues" evidence="4">
    <location>
        <begin position="144"/>
        <end position="157"/>
    </location>
</feature>
<dbReference type="Proteomes" id="UP000800092">
    <property type="component" value="Unassembled WGS sequence"/>
</dbReference>
<dbReference type="EMBL" id="ML991772">
    <property type="protein sequence ID" value="KAF2239569.1"/>
    <property type="molecule type" value="Genomic_DNA"/>
</dbReference>
<feature type="compositionally biased region" description="Acidic residues" evidence="4">
    <location>
        <begin position="28"/>
        <end position="50"/>
    </location>
</feature>
<feature type="compositionally biased region" description="Acidic residues" evidence="4">
    <location>
        <begin position="1"/>
        <end position="10"/>
    </location>
</feature>
<feature type="domain" description="Chromo" evidence="5">
    <location>
        <begin position="51"/>
        <end position="112"/>
    </location>
</feature>
<accession>A0A6A6HNY9</accession>
<sequence length="263" mass="29566">MPPLPEEEASASDSEVIPFRTKAKEPAVEDESENEGNDEEEGEEEEAEDEYIVEKVMSHQFGEDGNIYFEVKWQGYEKKADRTWEPEENLDGAPEALQEYLDSIGGRPQPGDDRKPKRGKRKQSTGTPAAETKSGNGRGRKKMKVENGDDGGLDRKGKGAQKWEPPKGTWEHEIMNIDCIEEEYDVENKENKRIGFVMWNNGKKSKHSLKILNGKCPQKLLQYYEQHLVFRSSSSKTPANANPPDPSIEEGNGAADVPTPEDD</sequence>
<dbReference type="GO" id="GO:0006338">
    <property type="term" value="P:chromatin remodeling"/>
    <property type="evidence" value="ECO:0007669"/>
    <property type="project" value="UniProtKB-ARBA"/>
</dbReference>
<keyword evidence="7" id="KW-1185">Reference proteome</keyword>
<dbReference type="InterPro" id="IPR016197">
    <property type="entry name" value="Chromo-like_dom_sf"/>
</dbReference>
<dbReference type="GO" id="GO:0000792">
    <property type="term" value="C:heterochromatin"/>
    <property type="evidence" value="ECO:0007669"/>
    <property type="project" value="UniProtKB-ARBA"/>
</dbReference>
<dbReference type="OrthoDB" id="433924at2759"/>
<feature type="region of interest" description="Disordered" evidence="4">
    <location>
        <begin position="232"/>
        <end position="263"/>
    </location>
</feature>
<evidence type="ECO:0000259" key="5">
    <source>
        <dbReference type="PROSITE" id="PS50013"/>
    </source>
</evidence>
<evidence type="ECO:0000256" key="2">
    <source>
        <dbReference type="ARBA" id="ARBA00011353"/>
    </source>
</evidence>
<organism evidence="6 7">
    <name type="scientific">Viridothelium virens</name>
    <name type="common">Speckled blister lichen</name>
    <name type="synonym">Trypethelium virens</name>
    <dbReference type="NCBI Taxonomy" id="1048519"/>
    <lineage>
        <taxon>Eukaryota</taxon>
        <taxon>Fungi</taxon>
        <taxon>Dikarya</taxon>
        <taxon>Ascomycota</taxon>
        <taxon>Pezizomycotina</taxon>
        <taxon>Dothideomycetes</taxon>
        <taxon>Dothideomycetes incertae sedis</taxon>
        <taxon>Trypetheliales</taxon>
        <taxon>Trypetheliaceae</taxon>
        <taxon>Viridothelium</taxon>
    </lineage>
</organism>
<dbReference type="SMART" id="SM00298">
    <property type="entry name" value="CHROMO"/>
    <property type="match status" value="1"/>
</dbReference>
<dbReference type="SMART" id="SM00300">
    <property type="entry name" value="ChSh"/>
    <property type="match status" value="1"/>
</dbReference>
<dbReference type="PANTHER" id="PTHR22812">
    <property type="entry name" value="CHROMOBOX PROTEIN"/>
    <property type="match status" value="1"/>
</dbReference>
<feature type="region of interest" description="Disordered" evidence="4">
    <location>
        <begin position="79"/>
        <end position="169"/>
    </location>
</feature>
<proteinExistence type="predicted"/>
<dbReference type="Pfam" id="PF00385">
    <property type="entry name" value="Chromo"/>
    <property type="match status" value="1"/>
</dbReference>
<comment type="subcellular location">
    <subcellularLocation>
        <location evidence="1">Nucleus</location>
    </subcellularLocation>
</comment>
<feature type="region of interest" description="Disordered" evidence="4">
    <location>
        <begin position="1"/>
        <end position="50"/>
    </location>
</feature>
<evidence type="ECO:0000256" key="3">
    <source>
        <dbReference type="ARBA" id="ARBA00023242"/>
    </source>
</evidence>
<dbReference type="Pfam" id="PF01393">
    <property type="entry name" value="Chromo_shadow"/>
    <property type="match status" value="1"/>
</dbReference>
<dbReference type="Gene3D" id="2.40.50.40">
    <property type="match status" value="2"/>
</dbReference>
<dbReference type="InterPro" id="IPR023779">
    <property type="entry name" value="Chromodomain_CS"/>
</dbReference>
<dbReference type="AlphaFoldDB" id="A0A6A6HNY9"/>
<evidence type="ECO:0000313" key="7">
    <source>
        <dbReference type="Proteomes" id="UP000800092"/>
    </source>
</evidence>
<dbReference type="PROSITE" id="PS00598">
    <property type="entry name" value="CHROMO_1"/>
    <property type="match status" value="1"/>
</dbReference>
<dbReference type="SUPFAM" id="SSF54160">
    <property type="entry name" value="Chromo domain-like"/>
    <property type="match status" value="2"/>
</dbReference>
<comment type="subunit">
    <text evidence="2">Component of the NuA4 histone acetyltransferase complex.</text>
</comment>
<gene>
    <name evidence="6" type="ORF">EV356DRAFT_499749</name>
</gene>
<evidence type="ECO:0000313" key="6">
    <source>
        <dbReference type="EMBL" id="KAF2239569.1"/>
    </source>
</evidence>
<dbReference type="CDD" id="cd00024">
    <property type="entry name" value="CD_CSD"/>
    <property type="match status" value="1"/>
</dbReference>
<evidence type="ECO:0000256" key="4">
    <source>
        <dbReference type="SAM" id="MobiDB-lite"/>
    </source>
</evidence>
<dbReference type="InterPro" id="IPR051219">
    <property type="entry name" value="Heterochromatin_chromo-domain"/>
</dbReference>
<dbReference type="GO" id="GO:0005634">
    <property type="term" value="C:nucleus"/>
    <property type="evidence" value="ECO:0007669"/>
    <property type="project" value="UniProtKB-SubCell"/>
</dbReference>
<dbReference type="InterPro" id="IPR000953">
    <property type="entry name" value="Chromo/chromo_shadow_dom"/>
</dbReference>
<dbReference type="InterPro" id="IPR008251">
    <property type="entry name" value="Chromo_shadow_dom"/>
</dbReference>
<dbReference type="PROSITE" id="PS50013">
    <property type="entry name" value="CHROMO_2"/>
    <property type="match status" value="1"/>
</dbReference>